<dbReference type="InterPro" id="IPR036688">
    <property type="entry name" value="MoeA_C_domain_IV_sf"/>
</dbReference>
<comment type="caution">
    <text evidence="9">The sequence shown here is derived from an EMBL/GenBank/DDBJ whole genome shotgun (WGS) entry which is preliminary data.</text>
</comment>
<keyword evidence="6" id="KW-0460">Magnesium</keyword>
<evidence type="ECO:0000256" key="1">
    <source>
        <dbReference type="ARBA" id="ARBA00002901"/>
    </source>
</evidence>
<evidence type="ECO:0000259" key="7">
    <source>
        <dbReference type="SMART" id="SM00852"/>
    </source>
</evidence>
<dbReference type="Gene3D" id="2.40.340.10">
    <property type="entry name" value="MoeA, C-terminal, domain IV"/>
    <property type="match status" value="1"/>
</dbReference>
<dbReference type="Proteomes" id="UP000231990">
    <property type="component" value="Unassembled WGS sequence"/>
</dbReference>
<keyword evidence="6 9" id="KW-0808">Transferase</keyword>
<dbReference type="CDD" id="cd00887">
    <property type="entry name" value="MoeA"/>
    <property type="match status" value="1"/>
</dbReference>
<dbReference type="PANTHER" id="PTHR10192">
    <property type="entry name" value="MOLYBDOPTERIN BIOSYNTHESIS PROTEIN"/>
    <property type="match status" value="1"/>
</dbReference>
<dbReference type="SUPFAM" id="SSF63882">
    <property type="entry name" value="MoeA N-terminal region -like"/>
    <property type="match status" value="1"/>
</dbReference>
<dbReference type="GO" id="GO:0046872">
    <property type="term" value="F:metal ion binding"/>
    <property type="evidence" value="ECO:0007669"/>
    <property type="project" value="UniProtKB-UniRule"/>
</dbReference>
<dbReference type="Gene3D" id="2.170.190.11">
    <property type="entry name" value="Molybdopterin biosynthesis moea protein, domain 3"/>
    <property type="match status" value="1"/>
</dbReference>
<protein>
    <recommendedName>
        <fullName evidence="6">Molybdopterin molybdenumtransferase</fullName>
        <ecNumber evidence="6">2.10.1.1</ecNumber>
    </recommendedName>
</protein>
<name>A0A2M9ZRR7_9LEPT</name>
<dbReference type="Gene3D" id="3.40.980.10">
    <property type="entry name" value="MoaB/Mog-like domain"/>
    <property type="match status" value="1"/>
</dbReference>
<dbReference type="Pfam" id="PF00994">
    <property type="entry name" value="MoCF_biosynth"/>
    <property type="match status" value="1"/>
</dbReference>
<comment type="similarity">
    <text evidence="3 6">Belongs to the MoeA family.</text>
</comment>
<dbReference type="AlphaFoldDB" id="A0A2M9ZRR7"/>
<dbReference type="InterPro" id="IPR038987">
    <property type="entry name" value="MoeA-like"/>
</dbReference>
<evidence type="ECO:0000313" key="11">
    <source>
        <dbReference type="Proteomes" id="UP000231990"/>
    </source>
</evidence>
<accession>A0A2M9ZRR7</accession>
<keyword evidence="6" id="KW-0500">Molybdenum</keyword>
<keyword evidence="10" id="KW-1185">Reference proteome</keyword>
<dbReference type="InterPro" id="IPR036425">
    <property type="entry name" value="MoaB/Mog-like_dom_sf"/>
</dbReference>
<dbReference type="GO" id="GO:0061599">
    <property type="term" value="F:molybdopterin molybdotransferase activity"/>
    <property type="evidence" value="ECO:0007669"/>
    <property type="project" value="UniProtKB-UniRule"/>
</dbReference>
<reference evidence="10 11" key="1">
    <citation type="submission" date="2017-07" db="EMBL/GenBank/DDBJ databases">
        <title>Leptospira spp. isolated from tropical soils.</title>
        <authorList>
            <person name="Thibeaux R."/>
            <person name="Iraola G."/>
            <person name="Ferres I."/>
            <person name="Bierque E."/>
            <person name="Girault D."/>
            <person name="Soupe-Gilbert M.-E."/>
            <person name="Picardeau M."/>
            <person name="Goarant C."/>
        </authorList>
    </citation>
    <scope>NUCLEOTIDE SEQUENCE [LARGE SCALE GENOMIC DNA]</scope>
    <source>
        <strain evidence="9 11">FH1-B-B1</strain>
        <strain evidence="8 10">FH1-B-C1</strain>
    </source>
</reference>
<dbReference type="InterPro" id="IPR005110">
    <property type="entry name" value="MoeA_linker/N"/>
</dbReference>
<keyword evidence="6" id="KW-0479">Metal-binding</keyword>
<dbReference type="UniPathway" id="UPA00344"/>
<dbReference type="Gene3D" id="3.90.105.10">
    <property type="entry name" value="Molybdopterin biosynthesis moea protein, domain 2"/>
    <property type="match status" value="1"/>
</dbReference>
<evidence type="ECO:0000256" key="2">
    <source>
        <dbReference type="ARBA" id="ARBA00005046"/>
    </source>
</evidence>
<comment type="function">
    <text evidence="1 6">Catalyzes the insertion of molybdate into adenylated molybdopterin with the concomitant release of AMP.</text>
</comment>
<comment type="cofactor">
    <cofactor evidence="6">
        <name>Mg(2+)</name>
        <dbReference type="ChEBI" id="CHEBI:18420"/>
    </cofactor>
</comment>
<evidence type="ECO:0000313" key="8">
    <source>
        <dbReference type="EMBL" id="PJZ71201.1"/>
    </source>
</evidence>
<sequence length="397" mass="43377">MISISDALKRILLKVNKPETILISLDQATGFSLAETVKADRDYPPFHRSTMDGFALKSKDYETGKVFTYQTEVSAGMKIKLRKGERIVKIMTGAPVPDGLDTVIKFEDSKDVSQEGNLKMVRFVPTKIKSGQNIAKQGEDLRKGQTVISSGTIINASVISLLASLGKDKVRVFSPPKVSIVSTGNEVVSIEAKPKPFQIRDSNSHGLTSFLKKFGITPLSVNLVPDEEPKIQEALKQGLTSEILLITGGVSMGSLDLIPSVLSKLGVQEIFHKVELKPGKPIWFGRTKSCVVFALPGNPFSVQVCARLFVEPYIRKFLSLPESSTLNLPILQSRSKGNKLPEYFPALLENNLVTGVLPKKFNGSGDITAGLLSDGIALHPADKPEIKEGEVLEFLFW</sequence>
<dbReference type="NCBIfam" id="TIGR00177">
    <property type="entry name" value="molyb_syn"/>
    <property type="match status" value="1"/>
</dbReference>
<evidence type="ECO:0000256" key="4">
    <source>
        <dbReference type="ARBA" id="ARBA00023150"/>
    </source>
</evidence>
<dbReference type="PROSITE" id="PS01079">
    <property type="entry name" value="MOCF_BIOSYNTHESIS_2"/>
    <property type="match status" value="1"/>
</dbReference>
<dbReference type="EC" id="2.10.1.1" evidence="6"/>
<keyword evidence="4 6" id="KW-0501">Molybdenum cofactor biosynthesis</keyword>
<evidence type="ECO:0000256" key="6">
    <source>
        <dbReference type="RuleBase" id="RU365090"/>
    </source>
</evidence>
<feature type="domain" description="MoaB/Mog" evidence="7">
    <location>
        <begin position="179"/>
        <end position="316"/>
    </location>
</feature>
<dbReference type="SUPFAM" id="SSF53218">
    <property type="entry name" value="Molybdenum cofactor biosynthesis proteins"/>
    <property type="match status" value="1"/>
</dbReference>
<dbReference type="SMART" id="SM00852">
    <property type="entry name" value="MoCF_biosynth"/>
    <property type="match status" value="1"/>
</dbReference>
<dbReference type="RefSeq" id="WP_100712143.1">
    <property type="nucleotide sequence ID" value="NZ_NPDY01000001.1"/>
</dbReference>
<dbReference type="OrthoDB" id="9804758at2"/>
<organism evidence="9 11">
    <name type="scientific">Leptospira perolatii</name>
    <dbReference type="NCBI Taxonomy" id="2023191"/>
    <lineage>
        <taxon>Bacteria</taxon>
        <taxon>Pseudomonadati</taxon>
        <taxon>Spirochaetota</taxon>
        <taxon>Spirochaetia</taxon>
        <taxon>Leptospirales</taxon>
        <taxon>Leptospiraceae</taxon>
        <taxon>Leptospira</taxon>
    </lineage>
</organism>
<evidence type="ECO:0000313" key="9">
    <source>
        <dbReference type="EMBL" id="PJZ74734.1"/>
    </source>
</evidence>
<dbReference type="GO" id="GO:0005829">
    <property type="term" value="C:cytosol"/>
    <property type="evidence" value="ECO:0007669"/>
    <property type="project" value="TreeGrafter"/>
</dbReference>
<dbReference type="GO" id="GO:0006777">
    <property type="term" value="P:Mo-molybdopterin cofactor biosynthetic process"/>
    <property type="evidence" value="ECO:0007669"/>
    <property type="project" value="UniProtKB-UniRule"/>
</dbReference>
<comment type="catalytic activity">
    <reaction evidence="5">
        <text>adenylyl-molybdopterin + molybdate = Mo-molybdopterin + AMP + H(+)</text>
        <dbReference type="Rhea" id="RHEA:35047"/>
        <dbReference type="ChEBI" id="CHEBI:15378"/>
        <dbReference type="ChEBI" id="CHEBI:36264"/>
        <dbReference type="ChEBI" id="CHEBI:62727"/>
        <dbReference type="ChEBI" id="CHEBI:71302"/>
        <dbReference type="ChEBI" id="CHEBI:456215"/>
        <dbReference type="EC" id="2.10.1.1"/>
    </reaction>
</comment>
<dbReference type="InterPro" id="IPR008284">
    <property type="entry name" value="MoCF_biosynth_CS"/>
</dbReference>
<evidence type="ECO:0000256" key="5">
    <source>
        <dbReference type="ARBA" id="ARBA00047317"/>
    </source>
</evidence>
<dbReference type="Pfam" id="PF03453">
    <property type="entry name" value="MoeA_N"/>
    <property type="match status" value="1"/>
</dbReference>
<gene>
    <name evidence="8" type="ORF">CH360_01425</name>
    <name evidence="9" type="ORF">CH373_01425</name>
</gene>
<dbReference type="PANTHER" id="PTHR10192:SF5">
    <property type="entry name" value="GEPHYRIN"/>
    <property type="match status" value="1"/>
</dbReference>
<dbReference type="EMBL" id="NPDY01000001">
    <property type="protein sequence ID" value="PJZ71201.1"/>
    <property type="molecule type" value="Genomic_DNA"/>
</dbReference>
<dbReference type="SUPFAM" id="SSF63867">
    <property type="entry name" value="MoeA C-terminal domain-like"/>
    <property type="match status" value="1"/>
</dbReference>
<proteinExistence type="inferred from homology"/>
<dbReference type="InterPro" id="IPR001453">
    <property type="entry name" value="MoaB/Mog_dom"/>
</dbReference>
<comment type="pathway">
    <text evidence="2 6">Cofactor biosynthesis; molybdopterin biosynthesis.</text>
</comment>
<dbReference type="Proteomes" id="UP000231962">
    <property type="component" value="Unassembled WGS sequence"/>
</dbReference>
<evidence type="ECO:0000313" key="10">
    <source>
        <dbReference type="Proteomes" id="UP000231962"/>
    </source>
</evidence>
<evidence type="ECO:0000256" key="3">
    <source>
        <dbReference type="ARBA" id="ARBA00010763"/>
    </source>
</evidence>
<dbReference type="EMBL" id="NPDZ01000001">
    <property type="protein sequence ID" value="PJZ74734.1"/>
    <property type="molecule type" value="Genomic_DNA"/>
</dbReference>
<dbReference type="InterPro" id="IPR036135">
    <property type="entry name" value="MoeA_linker/N_sf"/>
</dbReference>